<dbReference type="EMBL" id="JAHRIP010080877">
    <property type="protein sequence ID" value="MEQ2312905.1"/>
    <property type="molecule type" value="Genomic_DNA"/>
</dbReference>
<proteinExistence type="predicted"/>
<gene>
    <name evidence="2" type="ORF">AMECASPLE_036193</name>
</gene>
<comment type="caution">
    <text evidence="2">The sequence shown here is derived from an EMBL/GenBank/DDBJ whole genome shotgun (WGS) entry which is preliminary data.</text>
</comment>
<evidence type="ECO:0000256" key="1">
    <source>
        <dbReference type="SAM" id="MobiDB-lite"/>
    </source>
</evidence>
<reference evidence="2 3" key="1">
    <citation type="submission" date="2021-06" db="EMBL/GenBank/DDBJ databases">
        <authorList>
            <person name="Palmer J.M."/>
        </authorList>
    </citation>
    <scope>NUCLEOTIDE SEQUENCE [LARGE SCALE GENOMIC DNA]</scope>
    <source>
        <strain evidence="2 3">AS_MEX2019</strain>
        <tissue evidence="2">Muscle</tissue>
    </source>
</reference>
<evidence type="ECO:0000313" key="3">
    <source>
        <dbReference type="Proteomes" id="UP001469553"/>
    </source>
</evidence>
<keyword evidence="3" id="KW-1185">Reference proteome</keyword>
<protein>
    <submittedName>
        <fullName evidence="2">Uncharacterized protein</fullName>
    </submittedName>
</protein>
<name>A0ABV1A521_9TELE</name>
<sequence>MINMKAFPWWGPIEEHPAPAPEARWVFGSNLGSHSSHRVHPQFTPKEPQKPLSHHAEHLGREGSTSLQPIMMQLIECLKRHEGPDHRDHIHLCRYRRGGPQQSVRFRGGPVCRIHVDGERGGVQQTGEQLRTSVSNPLCWFRPDTVS</sequence>
<feature type="region of interest" description="Disordered" evidence="1">
    <location>
        <begin position="31"/>
        <end position="64"/>
    </location>
</feature>
<accession>A0ABV1A521</accession>
<dbReference type="Proteomes" id="UP001469553">
    <property type="component" value="Unassembled WGS sequence"/>
</dbReference>
<organism evidence="2 3">
    <name type="scientific">Ameca splendens</name>
    <dbReference type="NCBI Taxonomy" id="208324"/>
    <lineage>
        <taxon>Eukaryota</taxon>
        <taxon>Metazoa</taxon>
        <taxon>Chordata</taxon>
        <taxon>Craniata</taxon>
        <taxon>Vertebrata</taxon>
        <taxon>Euteleostomi</taxon>
        <taxon>Actinopterygii</taxon>
        <taxon>Neopterygii</taxon>
        <taxon>Teleostei</taxon>
        <taxon>Neoteleostei</taxon>
        <taxon>Acanthomorphata</taxon>
        <taxon>Ovalentaria</taxon>
        <taxon>Atherinomorphae</taxon>
        <taxon>Cyprinodontiformes</taxon>
        <taxon>Goodeidae</taxon>
        <taxon>Ameca</taxon>
    </lineage>
</organism>
<evidence type="ECO:0000313" key="2">
    <source>
        <dbReference type="EMBL" id="MEQ2312905.1"/>
    </source>
</evidence>